<keyword evidence="1" id="KW-0645">Protease</keyword>
<gene>
    <name evidence="1" type="ORF">NCTC12219_01040</name>
</gene>
<protein>
    <submittedName>
        <fullName evidence="1">CAAX protease</fullName>
    </submittedName>
</protein>
<dbReference type="EMBL" id="UGHX01000001">
    <property type="protein sequence ID" value="STP11157.1"/>
    <property type="molecule type" value="Genomic_DNA"/>
</dbReference>
<name>A0A377JTE4_9HELI</name>
<evidence type="ECO:0000313" key="1">
    <source>
        <dbReference type="EMBL" id="STP11157.1"/>
    </source>
</evidence>
<accession>A0A377JTE4</accession>
<keyword evidence="1" id="KW-0378">Hydrolase</keyword>
<dbReference type="GO" id="GO:0006508">
    <property type="term" value="P:proteolysis"/>
    <property type="evidence" value="ECO:0007669"/>
    <property type="project" value="UniProtKB-KW"/>
</dbReference>
<reference evidence="1 2" key="1">
    <citation type="submission" date="2018-06" db="EMBL/GenBank/DDBJ databases">
        <authorList>
            <consortium name="Pathogen Informatics"/>
            <person name="Doyle S."/>
        </authorList>
    </citation>
    <scope>NUCLEOTIDE SEQUENCE [LARGE SCALE GENOMIC DNA]</scope>
    <source>
        <strain evidence="1 2">NCTC12219</strain>
    </source>
</reference>
<dbReference type="AlphaFoldDB" id="A0A377JTE4"/>
<sequence>MEVVIRNKIDTILSRQDSQWIILLLGKGFESLKATDILARQSLGFWVRVVEHYKIANIVFQETFLDALNFKKYYVKNPKRFPHTHIMRHQKGIILLKLLHLLRNRAFHFENLYKMNKNGPRLSVTIHNSKNEKLIFSLEPTKVNLFLDDMLMSFDRELLNYGSGDKCPP</sequence>
<dbReference type="GO" id="GO:0008233">
    <property type="term" value="F:peptidase activity"/>
    <property type="evidence" value="ECO:0007669"/>
    <property type="project" value="UniProtKB-KW"/>
</dbReference>
<dbReference type="Proteomes" id="UP000255103">
    <property type="component" value="Unassembled WGS sequence"/>
</dbReference>
<organism evidence="1 2">
    <name type="scientific">Helicobacter cinaedi</name>
    <dbReference type="NCBI Taxonomy" id="213"/>
    <lineage>
        <taxon>Bacteria</taxon>
        <taxon>Pseudomonadati</taxon>
        <taxon>Campylobacterota</taxon>
        <taxon>Epsilonproteobacteria</taxon>
        <taxon>Campylobacterales</taxon>
        <taxon>Helicobacteraceae</taxon>
        <taxon>Helicobacter</taxon>
    </lineage>
</organism>
<evidence type="ECO:0000313" key="2">
    <source>
        <dbReference type="Proteomes" id="UP000255103"/>
    </source>
</evidence>
<proteinExistence type="predicted"/>